<feature type="transmembrane region" description="Helical" evidence="5">
    <location>
        <begin position="16"/>
        <end position="35"/>
    </location>
</feature>
<evidence type="ECO:0000256" key="2">
    <source>
        <dbReference type="ARBA" id="ARBA00022692"/>
    </source>
</evidence>
<reference evidence="7 8" key="1">
    <citation type="journal article" date="2023" name="Antonie Van Leeuwenhoek">
        <title>Mesoterricola silvestris gen. nov., sp. nov., Mesoterricola sediminis sp. nov., Geothrix oryzae sp. nov., Geothrix edaphica sp. nov., Geothrix rubra sp. nov., and Geothrix limicola sp. nov., six novel members of Acidobacteriota isolated from soils.</title>
        <authorList>
            <person name="Itoh H."/>
            <person name="Sugisawa Y."/>
            <person name="Mise K."/>
            <person name="Xu Z."/>
            <person name="Kuniyasu M."/>
            <person name="Ushijima N."/>
            <person name="Kawano K."/>
            <person name="Kobayashi E."/>
            <person name="Shiratori Y."/>
            <person name="Masuda Y."/>
            <person name="Senoo K."/>
        </authorList>
    </citation>
    <scope>NUCLEOTIDE SEQUENCE [LARGE SCALE GENOMIC DNA]</scope>
    <source>
        <strain evidence="7 8">Red803</strain>
    </source>
</reference>
<feature type="transmembrane region" description="Helical" evidence="5">
    <location>
        <begin position="253"/>
        <end position="275"/>
    </location>
</feature>
<evidence type="ECO:0000256" key="3">
    <source>
        <dbReference type="ARBA" id="ARBA00022989"/>
    </source>
</evidence>
<organism evidence="7 8">
    <name type="scientific">Geothrix rubra</name>
    <dbReference type="NCBI Taxonomy" id="2927977"/>
    <lineage>
        <taxon>Bacteria</taxon>
        <taxon>Pseudomonadati</taxon>
        <taxon>Acidobacteriota</taxon>
        <taxon>Holophagae</taxon>
        <taxon>Holophagales</taxon>
        <taxon>Holophagaceae</taxon>
        <taxon>Geothrix</taxon>
    </lineage>
</organism>
<evidence type="ECO:0000259" key="6">
    <source>
        <dbReference type="Pfam" id="PF04932"/>
    </source>
</evidence>
<comment type="subcellular location">
    <subcellularLocation>
        <location evidence="1">Membrane</location>
        <topology evidence="1">Multi-pass membrane protein</topology>
    </subcellularLocation>
</comment>
<dbReference type="EMBL" id="BSDD01000001">
    <property type="protein sequence ID" value="GLH68483.1"/>
    <property type="molecule type" value="Genomic_DNA"/>
</dbReference>
<feature type="transmembrane region" description="Helical" evidence="5">
    <location>
        <begin position="166"/>
        <end position="184"/>
    </location>
</feature>
<evidence type="ECO:0000313" key="8">
    <source>
        <dbReference type="Proteomes" id="UP001165089"/>
    </source>
</evidence>
<evidence type="ECO:0000256" key="1">
    <source>
        <dbReference type="ARBA" id="ARBA00004141"/>
    </source>
</evidence>
<feature type="transmembrane region" description="Helical" evidence="5">
    <location>
        <begin position="465"/>
        <end position="482"/>
    </location>
</feature>
<dbReference type="Pfam" id="PF04932">
    <property type="entry name" value="Wzy_C"/>
    <property type="match status" value="1"/>
</dbReference>
<dbReference type="InterPro" id="IPR007016">
    <property type="entry name" value="O-antigen_ligase-rel_domated"/>
</dbReference>
<feature type="transmembrane region" description="Helical" evidence="5">
    <location>
        <begin position="440"/>
        <end position="459"/>
    </location>
</feature>
<feature type="transmembrane region" description="Helical" evidence="5">
    <location>
        <begin position="42"/>
        <end position="60"/>
    </location>
</feature>
<gene>
    <name evidence="7" type="ORF">GETHPA_00160</name>
</gene>
<comment type="caution">
    <text evidence="7">The sequence shown here is derived from an EMBL/GenBank/DDBJ whole genome shotgun (WGS) entry which is preliminary data.</text>
</comment>
<feature type="domain" description="O-antigen ligase-related" evidence="6">
    <location>
        <begin position="283"/>
        <end position="417"/>
    </location>
</feature>
<accession>A0ABQ5Q1G2</accession>
<evidence type="ECO:0000256" key="5">
    <source>
        <dbReference type="SAM" id="Phobius"/>
    </source>
</evidence>
<protein>
    <recommendedName>
        <fullName evidence="6">O-antigen ligase-related domain-containing protein</fullName>
    </recommendedName>
</protein>
<evidence type="ECO:0000256" key="4">
    <source>
        <dbReference type="ARBA" id="ARBA00023136"/>
    </source>
</evidence>
<keyword evidence="3 5" id="KW-1133">Transmembrane helix</keyword>
<name>A0ABQ5Q1G2_9BACT</name>
<dbReference type="Proteomes" id="UP001165089">
    <property type="component" value="Unassembled WGS sequence"/>
</dbReference>
<evidence type="ECO:0000313" key="7">
    <source>
        <dbReference type="EMBL" id="GLH68483.1"/>
    </source>
</evidence>
<feature type="transmembrane region" description="Helical" evidence="5">
    <location>
        <begin position="323"/>
        <end position="344"/>
    </location>
</feature>
<keyword evidence="8" id="KW-1185">Reference proteome</keyword>
<keyword evidence="2 5" id="KW-0812">Transmembrane</keyword>
<feature type="transmembrane region" description="Helical" evidence="5">
    <location>
        <begin position="196"/>
        <end position="219"/>
    </location>
</feature>
<dbReference type="RefSeq" id="WP_285721943.1">
    <property type="nucleotide sequence ID" value="NZ_BSDD01000001.1"/>
</dbReference>
<proteinExistence type="predicted"/>
<keyword evidence="4 5" id="KW-0472">Membrane</keyword>
<feature type="transmembrane region" description="Helical" evidence="5">
    <location>
        <begin position="109"/>
        <end position="131"/>
    </location>
</feature>
<sequence length="492" mass="53595">MNQLDEVLDPPRAPEGLFSGVMLPVFLGMGINLASLAIGAPYQMAVVGLAAAVIATFAWSERPLAWVLFVAVLAANPANPTTPIALNLYSALLFFMLARSEAWRGVPRLVQFALGFVLLSMAVSILVSYSAHRTVPTISSTDVDLPRVYSTTWTGGVSADIFPTQLIAILNYLLGPFLLIPLIFTRLRRDLDPELLVKGLVFGLLLPTILLFLLARIAGRPTIDANVQSQDLLNVSTFRLGKLDIQMIRTQSGIILASLVCGSFAIAISPIARWTRIAATGCLAASVYLMLITGSVGSSLASLAGMILILVMGKRRFSIRRYFLLLLLGTGLAFTAWSVMPAAIQQYAVSRYEVRMGASGSAVGDRAWRWKKAFNYLTDHPAGVGWSIYIEPLGTYPHNDYLTYAIAYGVLCGLIYLLYPSGLLFSFVFLNSKVADPSRFALALAGAGVTTVLLINSMSDHMTANRWYFNVIWSLIWYAFAASRTPRTHPVP</sequence>
<feature type="transmembrane region" description="Helical" evidence="5">
    <location>
        <begin position="287"/>
        <end position="311"/>
    </location>
</feature>
<feature type="transmembrane region" description="Helical" evidence="5">
    <location>
        <begin position="401"/>
        <end position="419"/>
    </location>
</feature>